<dbReference type="AlphaFoldDB" id="A0A8J8T749"/>
<sequence>MLLPICRKPQHHHPLHLFLQSSKPVCFYCTLIPEECLFINVPACRSFNRCSLHFSDSLIPYFKIVPLSKLGCPRANQHVILAVNLFEVSHLARVHSHLTFQGLLFLGSLVKIPRMLLLLGGWLIW</sequence>
<evidence type="ECO:0000313" key="2">
    <source>
        <dbReference type="Proteomes" id="UP000785679"/>
    </source>
</evidence>
<proteinExistence type="predicted"/>
<evidence type="ECO:0000313" key="1">
    <source>
        <dbReference type="EMBL" id="TNV83793.1"/>
    </source>
</evidence>
<organism evidence="1 2">
    <name type="scientific">Halteria grandinella</name>
    <dbReference type="NCBI Taxonomy" id="5974"/>
    <lineage>
        <taxon>Eukaryota</taxon>
        <taxon>Sar</taxon>
        <taxon>Alveolata</taxon>
        <taxon>Ciliophora</taxon>
        <taxon>Intramacronucleata</taxon>
        <taxon>Spirotrichea</taxon>
        <taxon>Stichotrichia</taxon>
        <taxon>Sporadotrichida</taxon>
        <taxon>Halteriidae</taxon>
        <taxon>Halteria</taxon>
    </lineage>
</organism>
<gene>
    <name evidence="1" type="ORF">FGO68_gene7189</name>
</gene>
<dbReference type="EMBL" id="RRYP01003448">
    <property type="protein sequence ID" value="TNV83793.1"/>
    <property type="molecule type" value="Genomic_DNA"/>
</dbReference>
<protein>
    <submittedName>
        <fullName evidence="1">Uncharacterized protein</fullName>
    </submittedName>
</protein>
<reference evidence="1" key="1">
    <citation type="submission" date="2019-06" db="EMBL/GenBank/DDBJ databases">
        <authorList>
            <person name="Zheng W."/>
        </authorList>
    </citation>
    <scope>NUCLEOTIDE SEQUENCE</scope>
    <source>
        <strain evidence="1">QDHG01</strain>
    </source>
</reference>
<keyword evidence="2" id="KW-1185">Reference proteome</keyword>
<name>A0A8J8T749_HALGN</name>
<accession>A0A8J8T749</accession>
<dbReference type="Proteomes" id="UP000785679">
    <property type="component" value="Unassembled WGS sequence"/>
</dbReference>
<comment type="caution">
    <text evidence="1">The sequence shown here is derived from an EMBL/GenBank/DDBJ whole genome shotgun (WGS) entry which is preliminary data.</text>
</comment>